<evidence type="ECO:0000256" key="1">
    <source>
        <dbReference type="ARBA" id="ARBA00002388"/>
    </source>
</evidence>
<protein>
    <recommendedName>
        <fullName evidence="5">Peptidyl-prolyl cis-trans isomerase</fullName>
        <shortName evidence="5">PPIase</shortName>
        <ecNumber evidence="5">5.2.1.8</ecNumber>
    </recommendedName>
</protein>
<reference evidence="7 8" key="1">
    <citation type="journal article" date="2016" name="Nat. Commun.">
        <title>Thousands of microbial genomes shed light on interconnected biogeochemical processes in an aquifer system.</title>
        <authorList>
            <person name="Anantharaman K."/>
            <person name="Brown C.T."/>
            <person name="Hug L.A."/>
            <person name="Sharon I."/>
            <person name="Castelle C.J."/>
            <person name="Probst A.J."/>
            <person name="Thomas B.C."/>
            <person name="Singh A."/>
            <person name="Wilkins M.J."/>
            <person name="Karaoz U."/>
            <person name="Brodie E.L."/>
            <person name="Williams K.H."/>
            <person name="Hubbard S.S."/>
            <person name="Banfield J.F."/>
        </authorList>
    </citation>
    <scope>NUCLEOTIDE SEQUENCE [LARGE SCALE GENOMIC DNA]</scope>
</reference>
<dbReference type="PANTHER" id="PTHR45625:SF4">
    <property type="entry name" value="PEPTIDYLPROLYL ISOMERASE DOMAIN AND WD REPEAT-CONTAINING PROTEIN 1"/>
    <property type="match status" value="1"/>
</dbReference>
<comment type="function">
    <text evidence="1 5">PPIases accelerate the folding of proteins. It catalyzes the cis-trans isomerization of proline imidic peptide bonds in oligopeptides.</text>
</comment>
<dbReference type="InterPro" id="IPR002130">
    <property type="entry name" value="Cyclophilin-type_PPIase_dom"/>
</dbReference>
<dbReference type="GO" id="GO:0003755">
    <property type="term" value="F:peptidyl-prolyl cis-trans isomerase activity"/>
    <property type="evidence" value="ECO:0007669"/>
    <property type="project" value="UniProtKB-UniRule"/>
</dbReference>
<dbReference type="PIRSF" id="PIRSF001467">
    <property type="entry name" value="Peptidylpro_ismrse"/>
    <property type="match status" value="1"/>
</dbReference>
<evidence type="ECO:0000259" key="6">
    <source>
        <dbReference type="PROSITE" id="PS50072"/>
    </source>
</evidence>
<dbReference type="InterPro" id="IPR024936">
    <property type="entry name" value="Cyclophilin-type_PPIase"/>
</dbReference>
<evidence type="ECO:0000256" key="2">
    <source>
        <dbReference type="ARBA" id="ARBA00007365"/>
    </source>
</evidence>
<dbReference type="PANTHER" id="PTHR45625">
    <property type="entry name" value="PEPTIDYL-PROLYL CIS-TRANS ISOMERASE-RELATED"/>
    <property type="match status" value="1"/>
</dbReference>
<comment type="similarity">
    <text evidence="2 5">Belongs to the cyclophilin-type PPIase family.</text>
</comment>
<feature type="domain" description="PPIase cyclophilin-type" evidence="6">
    <location>
        <begin position="1"/>
        <end position="157"/>
    </location>
</feature>
<dbReference type="InterPro" id="IPR029000">
    <property type="entry name" value="Cyclophilin-like_dom_sf"/>
</dbReference>
<dbReference type="Proteomes" id="UP000176377">
    <property type="component" value="Unassembled WGS sequence"/>
</dbReference>
<dbReference type="Pfam" id="PF00160">
    <property type="entry name" value="Pro_isomerase"/>
    <property type="match status" value="1"/>
</dbReference>
<organism evidence="7 8">
    <name type="scientific">Candidatus Kaiserbacteria bacterium RIFCSPHIGHO2_01_FULL_56_24</name>
    <dbReference type="NCBI Taxonomy" id="1798487"/>
    <lineage>
        <taxon>Bacteria</taxon>
        <taxon>Candidatus Kaiseribacteriota</taxon>
    </lineage>
</organism>
<dbReference type="PROSITE" id="PS00170">
    <property type="entry name" value="CSA_PPIASE_1"/>
    <property type="match status" value="1"/>
</dbReference>
<proteinExistence type="inferred from homology"/>
<dbReference type="PROSITE" id="PS50072">
    <property type="entry name" value="CSA_PPIASE_2"/>
    <property type="match status" value="1"/>
</dbReference>
<dbReference type="InterPro" id="IPR020892">
    <property type="entry name" value="Cyclophilin-type_PPIase_CS"/>
</dbReference>
<dbReference type="EMBL" id="MFLA01000001">
    <property type="protein sequence ID" value="OGG60841.1"/>
    <property type="molecule type" value="Genomic_DNA"/>
</dbReference>
<dbReference type="EC" id="5.2.1.8" evidence="5"/>
<dbReference type="CDD" id="cd00317">
    <property type="entry name" value="cyclophilin"/>
    <property type="match status" value="1"/>
</dbReference>
<dbReference type="AlphaFoldDB" id="A0A1F6DHH9"/>
<evidence type="ECO:0000313" key="8">
    <source>
        <dbReference type="Proteomes" id="UP000176377"/>
    </source>
</evidence>
<evidence type="ECO:0000256" key="5">
    <source>
        <dbReference type="RuleBase" id="RU363019"/>
    </source>
</evidence>
<dbReference type="GO" id="GO:0006457">
    <property type="term" value="P:protein folding"/>
    <property type="evidence" value="ECO:0007669"/>
    <property type="project" value="InterPro"/>
</dbReference>
<comment type="catalytic activity">
    <reaction evidence="5">
        <text>[protein]-peptidylproline (omega=180) = [protein]-peptidylproline (omega=0)</text>
        <dbReference type="Rhea" id="RHEA:16237"/>
        <dbReference type="Rhea" id="RHEA-COMP:10747"/>
        <dbReference type="Rhea" id="RHEA-COMP:10748"/>
        <dbReference type="ChEBI" id="CHEBI:83833"/>
        <dbReference type="ChEBI" id="CHEBI:83834"/>
        <dbReference type="EC" id="5.2.1.8"/>
    </reaction>
</comment>
<evidence type="ECO:0000313" key="7">
    <source>
        <dbReference type="EMBL" id="OGG60841.1"/>
    </source>
</evidence>
<evidence type="ECO:0000256" key="4">
    <source>
        <dbReference type="ARBA" id="ARBA00023235"/>
    </source>
</evidence>
<gene>
    <name evidence="7" type="ORF">A2765_01330</name>
</gene>
<keyword evidence="3 5" id="KW-0697">Rotamase</keyword>
<dbReference type="InterPro" id="IPR044666">
    <property type="entry name" value="Cyclophilin_A-like"/>
</dbReference>
<name>A0A1F6DHH9_9BACT</name>
<accession>A0A1F6DHH9</accession>
<keyword evidence="4 5" id="KW-0413">Isomerase</keyword>
<comment type="caution">
    <text evidence="7">The sequence shown here is derived from an EMBL/GenBank/DDBJ whole genome shotgun (WGS) entry which is preliminary data.</text>
</comment>
<dbReference type="PRINTS" id="PR00153">
    <property type="entry name" value="CSAPPISMRASE"/>
</dbReference>
<sequence>MQATLHTNEGDITIEFLYKDAPNTVANFTKLAGEGFYNDTKFHRVIKGFMIQGGDPLTKDDSMMARWGTGGPGYQFADEIHANNHNDNGTIAMANSGPGTNGSQFFINVADNNFLDAKHTVFGKVVAGMDVVTKIEDTATGASDRLVSPMVINSITLQ</sequence>
<evidence type="ECO:0000256" key="3">
    <source>
        <dbReference type="ARBA" id="ARBA00023110"/>
    </source>
</evidence>
<dbReference type="SUPFAM" id="SSF50891">
    <property type="entry name" value="Cyclophilin-like"/>
    <property type="match status" value="1"/>
</dbReference>
<dbReference type="Gene3D" id="2.40.100.10">
    <property type="entry name" value="Cyclophilin-like"/>
    <property type="match status" value="1"/>
</dbReference>